<accession>A0A6A4QDM3</accession>
<protein>
    <submittedName>
        <fullName evidence="1">Uncharacterized protein</fullName>
    </submittedName>
</protein>
<dbReference type="EMBL" id="WOCE01000006">
    <property type="protein sequence ID" value="KAE9612047.1"/>
    <property type="molecule type" value="Genomic_DNA"/>
</dbReference>
<comment type="caution">
    <text evidence="1">The sequence shown here is derived from an EMBL/GenBank/DDBJ whole genome shotgun (WGS) entry which is preliminary data.</text>
</comment>
<organism evidence="1 2">
    <name type="scientific">Lupinus albus</name>
    <name type="common">White lupine</name>
    <name type="synonym">Lupinus termis</name>
    <dbReference type="NCBI Taxonomy" id="3870"/>
    <lineage>
        <taxon>Eukaryota</taxon>
        <taxon>Viridiplantae</taxon>
        <taxon>Streptophyta</taxon>
        <taxon>Embryophyta</taxon>
        <taxon>Tracheophyta</taxon>
        <taxon>Spermatophyta</taxon>
        <taxon>Magnoliopsida</taxon>
        <taxon>eudicotyledons</taxon>
        <taxon>Gunneridae</taxon>
        <taxon>Pentapetalae</taxon>
        <taxon>rosids</taxon>
        <taxon>fabids</taxon>
        <taxon>Fabales</taxon>
        <taxon>Fabaceae</taxon>
        <taxon>Papilionoideae</taxon>
        <taxon>50 kb inversion clade</taxon>
        <taxon>genistoids sensu lato</taxon>
        <taxon>core genistoids</taxon>
        <taxon>Genisteae</taxon>
        <taxon>Lupinus</taxon>
    </lineage>
</organism>
<reference evidence="2" key="1">
    <citation type="journal article" date="2020" name="Nat. Commun.">
        <title>Genome sequence of the cluster root forming white lupin.</title>
        <authorList>
            <person name="Hufnagel B."/>
            <person name="Marques A."/>
            <person name="Soriano A."/>
            <person name="Marques L."/>
            <person name="Divol F."/>
            <person name="Doumas P."/>
            <person name="Sallet E."/>
            <person name="Mancinotti D."/>
            <person name="Carrere S."/>
            <person name="Marande W."/>
            <person name="Arribat S."/>
            <person name="Keller J."/>
            <person name="Huneau C."/>
            <person name="Blein T."/>
            <person name="Aime D."/>
            <person name="Laguerre M."/>
            <person name="Taylor J."/>
            <person name="Schubert V."/>
            <person name="Nelson M."/>
            <person name="Geu-Flores F."/>
            <person name="Crespi M."/>
            <person name="Gallardo-Guerrero K."/>
            <person name="Delaux P.-M."/>
            <person name="Salse J."/>
            <person name="Berges H."/>
            <person name="Guyot R."/>
            <person name="Gouzy J."/>
            <person name="Peret B."/>
        </authorList>
    </citation>
    <scope>NUCLEOTIDE SEQUENCE [LARGE SCALE GENOMIC DNA]</scope>
    <source>
        <strain evidence="2">cv. Amiga</strain>
    </source>
</reference>
<gene>
    <name evidence="1" type="ORF">Lalb_Chr06g0168831</name>
</gene>
<dbReference type="Proteomes" id="UP000447434">
    <property type="component" value="Chromosome 6"/>
</dbReference>
<evidence type="ECO:0000313" key="2">
    <source>
        <dbReference type="Proteomes" id="UP000447434"/>
    </source>
</evidence>
<proteinExistence type="predicted"/>
<keyword evidence="2" id="KW-1185">Reference proteome</keyword>
<sequence>MSLQQQKKVTAAVICIQSAKFNAPTNPTVKIDTNGGLVPEAPE</sequence>
<evidence type="ECO:0000313" key="1">
    <source>
        <dbReference type="EMBL" id="KAE9612047.1"/>
    </source>
</evidence>
<dbReference type="AlphaFoldDB" id="A0A6A4QDM3"/>
<name>A0A6A4QDM3_LUPAL</name>